<dbReference type="InterPro" id="IPR042070">
    <property type="entry name" value="PucR_C-HTH_sf"/>
</dbReference>
<evidence type="ECO:0000259" key="2">
    <source>
        <dbReference type="Pfam" id="PF13556"/>
    </source>
</evidence>
<evidence type="ECO:0000313" key="3">
    <source>
        <dbReference type="EMBL" id="KFI45767.1"/>
    </source>
</evidence>
<dbReference type="Pfam" id="PF05651">
    <property type="entry name" value="Diacid_rec"/>
    <property type="match status" value="1"/>
</dbReference>
<dbReference type="Proteomes" id="UP000029096">
    <property type="component" value="Unassembled WGS sequence"/>
</dbReference>
<proteinExistence type="predicted"/>
<accession>A0A086ZGW7</accession>
<sequence length="382" mass="43235">MDIDPKIAEEIVANIKGVLRHEINLFDTSGTIIASTDKTRIGTGHDGARMAVRLKRTVPIDNEHQFKGAKNGINVPVLLNDSVVAVIGITGSRNEVEPFGNIIKKMTEILIRENVEQVTRFDQRMMMSNLINMLTTRRDDPGLVDYLSSMLGIDLTHQRWTAVGRLRGDNPAFSPQERFYSTLMDRFQGMPQSLFSVNTREICMLLDPADVNDPIPTLRLLQHDMEGLGVSAVFATGNLRETSYCWKSYDEAQRSADWLLFSDKKTIASYNELDFGLLVSSMSQDAAHHFVDRVFNGLTEEQIDEFHSIFEAYSRHNGSIIHAADELFLHKNTLQNRLNRIAAVTGYNPRTLKDYTILDMAFTLHDYLRFRASSQASRTSKT</sequence>
<comment type="caution">
    <text evidence="3">The sequence shown here is derived from an EMBL/GenBank/DDBJ whole genome shotgun (WGS) entry which is preliminary data.</text>
</comment>
<evidence type="ECO:0000313" key="4">
    <source>
        <dbReference type="Proteomes" id="UP000029096"/>
    </source>
</evidence>
<evidence type="ECO:0000259" key="1">
    <source>
        <dbReference type="Pfam" id="PF05651"/>
    </source>
</evidence>
<keyword evidence="4" id="KW-1185">Reference proteome</keyword>
<dbReference type="PANTHER" id="PTHR33744:SF16">
    <property type="entry name" value="CARBOHYDRATE DIACID REGULATOR"/>
    <property type="match status" value="1"/>
</dbReference>
<dbReference type="OrthoDB" id="3196285at2"/>
<dbReference type="eggNOG" id="COG3835">
    <property type="taxonomic scope" value="Bacteria"/>
</dbReference>
<feature type="domain" description="PucR C-terminal helix-turn-helix" evidence="2">
    <location>
        <begin position="311"/>
        <end position="362"/>
    </location>
</feature>
<dbReference type="PANTHER" id="PTHR33744">
    <property type="entry name" value="CARBOHYDRATE DIACID REGULATOR"/>
    <property type="match status" value="1"/>
</dbReference>
<protein>
    <submittedName>
        <fullName evidence="3">Putative sugar diacid recognition</fullName>
    </submittedName>
</protein>
<reference evidence="3 4" key="1">
    <citation type="submission" date="2014-03" db="EMBL/GenBank/DDBJ databases">
        <title>Genomics of Bifidobacteria.</title>
        <authorList>
            <person name="Ventura M."/>
            <person name="Milani C."/>
            <person name="Lugli G.A."/>
        </authorList>
    </citation>
    <scope>NUCLEOTIDE SEQUENCE [LARGE SCALE GENOMIC DNA]</scope>
    <source>
        <strain evidence="3 4">DSM 22767</strain>
    </source>
</reference>
<organism evidence="3 4">
    <name type="scientific">Bifidobacterium bohemicum DSM 22767</name>
    <dbReference type="NCBI Taxonomy" id="1437606"/>
    <lineage>
        <taxon>Bacteria</taxon>
        <taxon>Bacillati</taxon>
        <taxon>Actinomycetota</taxon>
        <taxon>Actinomycetes</taxon>
        <taxon>Bifidobacteriales</taxon>
        <taxon>Bifidobacteriaceae</taxon>
        <taxon>Bifidobacterium</taxon>
    </lineage>
</organism>
<feature type="domain" description="Putative sugar diacid recognition" evidence="1">
    <location>
        <begin position="3"/>
        <end position="132"/>
    </location>
</feature>
<dbReference type="STRING" id="1437606.BBOH_0569"/>
<dbReference type="RefSeq" id="WP_044098127.1">
    <property type="nucleotide sequence ID" value="NZ_JDUS01000012.1"/>
</dbReference>
<dbReference type="InterPro" id="IPR008599">
    <property type="entry name" value="Diacid_rec"/>
</dbReference>
<dbReference type="EMBL" id="JGYP01000002">
    <property type="protein sequence ID" value="KFI45767.1"/>
    <property type="molecule type" value="Genomic_DNA"/>
</dbReference>
<dbReference type="Gene3D" id="1.10.10.2840">
    <property type="entry name" value="PucR C-terminal helix-turn-helix domain"/>
    <property type="match status" value="1"/>
</dbReference>
<dbReference type="InterPro" id="IPR025736">
    <property type="entry name" value="PucR_C-HTH_dom"/>
</dbReference>
<name>A0A086ZGW7_9BIFI</name>
<dbReference type="Pfam" id="PF13556">
    <property type="entry name" value="HTH_30"/>
    <property type="match status" value="1"/>
</dbReference>
<gene>
    <name evidence="3" type="ORF">BBOH_0569</name>
</gene>
<dbReference type="InterPro" id="IPR051448">
    <property type="entry name" value="CdaR-like_regulators"/>
</dbReference>
<dbReference type="AlphaFoldDB" id="A0A086ZGW7"/>